<gene>
    <name evidence="2" type="ORF">EV192_106591</name>
</gene>
<dbReference type="EMBL" id="SLWS01000006">
    <property type="protein sequence ID" value="TCO57114.1"/>
    <property type="molecule type" value="Genomic_DNA"/>
</dbReference>
<dbReference type="InterPro" id="IPR015020">
    <property type="entry name" value="Rv2525c-like_Glyco_Hydro-like"/>
</dbReference>
<name>A0A4R2JDU5_9PSEU</name>
<keyword evidence="3" id="KW-1185">Reference proteome</keyword>
<evidence type="ECO:0000313" key="3">
    <source>
        <dbReference type="Proteomes" id="UP000295680"/>
    </source>
</evidence>
<dbReference type="RefSeq" id="WP_165960654.1">
    <property type="nucleotide sequence ID" value="NZ_SLWS01000006.1"/>
</dbReference>
<dbReference type="Gene3D" id="3.20.20.80">
    <property type="entry name" value="Glycosidases"/>
    <property type="match status" value="1"/>
</dbReference>
<dbReference type="Proteomes" id="UP000295680">
    <property type="component" value="Unassembled WGS sequence"/>
</dbReference>
<evidence type="ECO:0000313" key="2">
    <source>
        <dbReference type="EMBL" id="TCO57114.1"/>
    </source>
</evidence>
<organism evidence="2 3">
    <name type="scientific">Actinocrispum wychmicini</name>
    <dbReference type="NCBI Taxonomy" id="1213861"/>
    <lineage>
        <taxon>Bacteria</taxon>
        <taxon>Bacillati</taxon>
        <taxon>Actinomycetota</taxon>
        <taxon>Actinomycetes</taxon>
        <taxon>Pseudonocardiales</taxon>
        <taxon>Pseudonocardiaceae</taxon>
        <taxon>Actinocrispum</taxon>
    </lineage>
</organism>
<dbReference type="AlphaFoldDB" id="A0A4R2JDU5"/>
<accession>A0A4R2JDU5</accession>
<sequence>MSQVLDYVGRPGALAIVGAGYVGAVRYCGFPKNPKCTDRGEYEDFSHHALGMALVYEGGTTDWAGGEPAGHVAGARARADATTRIGFPEHRPIYMAIDTEIIGHARHDTVMAYLDGAAAELGGVALAGVYGQISVVQRALEEGHVAFGWQTVAWSHGLRYPGAHLYQHAGYVYPGGVEADANDVLAPDWGQHNAEDDVTLTTTQDGWLHDTRDRVMGMLVQRYTDEDNKQGPYRALDTGDGAFLLGAIAQLGAKVDALAGVLSDDEANIIAAVRAQQNGGQIDLNALAATMAPVLAPILGPLIKAGATADDVRAAVDASLKAILAKAAS</sequence>
<evidence type="ECO:0000259" key="1">
    <source>
        <dbReference type="Pfam" id="PF08924"/>
    </source>
</evidence>
<comment type="caution">
    <text evidence="2">The sequence shown here is derived from an EMBL/GenBank/DDBJ whole genome shotgun (WGS) entry which is preliminary data.</text>
</comment>
<reference evidence="2 3" key="1">
    <citation type="submission" date="2019-03" db="EMBL/GenBank/DDBJ databases">
        <title>Genomic Encyclopedia of Type Strains, Phase IV (KMG-IV): sequencing the most valuable type-strain genomes for metagenomic binning, comparative biology and taxonomic classification.</title>
        <authorList>
            <person name="Goeker M."/>
        </authorList>
    </citation>
    <scope>NUCLEOTIDE SEQUENCE [LARGE SCALE GENOMIC DNA]</scope>
    <source>
        <strain evidence="2 3">DSM 45934</strain>
    </source>
</reference>
<proteinExistence type="predicted"/>
<feature type="domain" description="Rv2525c-like glycoside hydrolase-like" evidence="1">
    <location>
        <begin position="15"/>
        <end position="176"/>
    </location>
</feature>
<dbReference type="Pfam" id="PF08924">
    <property type="entry name" value="Rv2525c_GlyHyd-like"/>
    <property type="match status" value="1"/>
</dbReference>
<protein>
    <submittedName>
        <fullName evidence="2">Uncharacterized protein DUF1906</fullName>
    </submittedName>
</protein>